<name>A0ACB9NTG3_9MYRT</name>
<keyword evidence="2" id="KW-1185">Reference proteome</keyword>
<accession>A0ACB9NTG3</accession>
<reference evidence="2" key="1">
    <citation type="journal article" date="2023" name="Front. Plant Sci.">
        <title>Chromosomal-level genome assembly of Melastoma candidum provides insights into trichome evolution.</title>
        <authorList>
            <person name="Zhong Y."/>
            <person name="Wu W."/>
            <person name="Sun C."/>
            <person name="Zou P."/>
            <person name="Liu Y."/>
            <person name="Dai S."/>
            <person name="Zhou R."/>
        </authorList>
    </citation>
    <scope>NUCLEOTIDE SEQUENCE [LARGE SCALE GENOMIC DNA]</scope>
</reference>
<protein>
    <submittedName>
        <fullName evidence="1">Uncharacterized protein</fullName>
    </submittedName>
</protein>
<dbReference type="Proteomes" id="UP001057402">
    <property type="component" value="Chromosome 7"/>
</dbReference>
<proteinExistence type="predicted"/>
<sequence length="591" mass="64670">MGMLRILLSSTCVGITCLRGDETAQQQRTTSEDVGSAEIAAASCVGPVILDSFNPVHYERHRLWDYKANLFGIVGAYRTGDIVSVYTFQKLDFVLISVLGYSYKYAIITEMRIDVRDLSFNPNLTGSIPPGIQKLQYLKILMLAGCSLSGTIPAELGNIPGLSFLDLKSNELTRSVPANLGLLSNLERFDISNNQIMGNLPVSNGTSLGLDLLVNAQHFHFYGNQLSRELPEQLFSSNQNLAHVYLGSNQLTGTLPNLSSMNSLSYLLRGNPYCNSPVANSEFCQPPSDNSSYSTDIRSCGNKSCANNEQQLIPVTCGCAAPLTMNFTFTAPSINDVSDKTLYLEFEQALGKLLSLSVRLQNIHINDSYLQVQTLLFPSQGTNFSLPEILEIVFILSNKSFNPPRQFGPYTFLLLHYSSLALDQNSSPVPGVSRLMVAGIAGGASVLVLILVLLGFYALRQKKRAERMTEMNGRSGNSATKLVKALDFEPVKLNKCTGSVSPGNEIGHGGYGKVYRGTHPDGQTLAIKRAQQGSIQGALQFKTEIELLSRVHHKNLVGLVGFCIELGEQMLVYEFMVNGSFRESLSGNYYV</sequence>
<evidence type="ECO:0000313" key="1">
    <source>
        <dbReference type="EMBL" id="KAI4338957.1"/>
    </source>
</evidence>
<comment type="caution">
    <text evidence="1">The sequence shown here is derived from an EMBL/GenBank/DDBJ whole genome shotgun (WGS) entry which is preliminary data.</text>
</comment>
<gene>
    <name evidence="1" type="ORF">MLD38_023957</name>
</gene>
<organism evidence="1 2">
    <name type="scientific">Melastoma candidum</name>
    <dbReference type="NCBI Taxonomy" id="119954"/>
    <lineage>
        <taxon>Eukaryota</taxon>
        <taxon>Viridiplantae</taxon>
        <taxon>Streptophyta</taxon>
        <taxon>Embryophyta</taxon>
        <taxon>Tracheophyta</taxon>
        <taxon>Spermatophyta</taxon>
        <taxon>Magnoliopsida</taxon>
        <taxon>eudicotyledons</taxon>
        <taxon>Gunneridae</taxon>
        <taxon>Pentapetalae</taxon>
        <taxon>rosids</taxon>
        <taxon>malvids</taxon>
        <taxon>Myrtales</taxon>
        <taxon>Melastomataceae</taxon>
        <taxon>Melastomatoideae</taxon>
        <taxon>Melastomateae</taxon>
        <taxon>Melastoma</taxon>
    </lineage>
</organism>
<dbReference type="EMBL" id="CM042886">
    <property type="protein sequence ID" value="KAI4338957.1"/>
    <property type="molecule type" value="Genomic_DNA"/>
</dbReference>
<evidence type="ECO:0000313" key="2">
    <source>
        <dbReference type="Proteomes" id="UP001057402"/>
    </source>
</evidence>